<proteinExistence type="predicted"/>
<feature type="region of interest" description="Disordered" evidence="1">
    <location>
        <begin position="73"/>
        <end position="93"/>
    </location>
</feature>
<dbReference type="OrthoDB" id="8454620at2"/>
<evidence type="ECO:0000256" key="1">
    <source>
        <dbReference type="SAM" id="MobiDB-lite"/>
    </source>
</evidence>
<accession>A0A1M6VS20</accession>
<dbReference type="AlphaFoldDB" id="A0A1M6VS20"/>
<reference evidence="2 3" key="1">
    <citation type="submission" date="2016-10" db="EMBL/GenBank/DDBJ databases">
        <authorList>
            <person name="de Groot N.N."/>
        </authorList>
    </citation>
    <scope>NUCLEOTIDE SEQUENCE [LARGE SCALE GENOMIC DNA]</scope>
    <source>
        <strain evidence="2 3">GAS522</strain>
    </source>
</reference>
<evidence type="ECO:0000313" key="3">
    <source>
        <dbReference type="Proteomes" id="UP000183208"/>
    </source>
</evidence>
<gene>
    <name evidence="2" type="ORF">SAMN05444171_2055</name>
</gene>
<dbReference type="EMBL" id="FNTI01000001">
    <property type="protein sequence ID" value="SEC69884.1"/>
    <property type="molecule type" value="Genomic_DNA"/>
</dbReference>
<name>A0A1M6VS20_9BRAD</name>
<sequence length="93" mass="10233">MKKLDEPPSCNAHLVIIGRNSQGDWVAQEQNGLFGGLFVNRAQAMKYALFENGDHPATIVLTSNIVELDMHRKAQPSPLTVEADESSRQTRAA</sequence>
<dbReference type="Proteomes" id="UP000183208">
    <property type="component" value="Unassembled WGS sequence"/>
</dbReference>
<organism evidence="2 3">
    <name type="scientific">Bradyrhizobium lablabi</name>
    <dbReference type="NCBI Taxonomy" id="722472"/>
    <lineage>
        <taxon>Bacteria</taxon>
        <taxon>Pseudomonadati</taxon>
        <taxon>Pseudomonadota</taxon>
        <taxon>Alphaproteobacteria</taxon>
        <taxon>Hyphomicrobiales</taxon>
        <taxon>Nitrobacteraceae</taxon>
        <taxon>Bradyrhizobium</taxon>
    </lineage>
</organism>
<dbReference type="RefSeq" id="WP_074818405.1">
    <property type="nucleotide sequence ID" value="NZ_FNTI01000001.1"/>
</dbReference>
<evidence type="ECO:0000313" key="2">
    <source>
        <dbReference type="EMBL" id="SEC69884.1"/>
    </source>
</evidence>
<protein>
    <submittedName>
        <fullName evidence="2">Uncharacterized protein</fullName>
    </submittedName>
</protein>